<keyword evidence="3" id="KW-0732">Signal</keyword>
<protein>
    <submittedName>
        <fullName evidence="5">Classical arabinogalactan protein 26</fullName>
    </submittedName>
</protein>
<dbReference type="KEGG" id="sind:105163188"/>
<dbReference type="AlphaFoldDB" id="A0A6I9T8T7"/>
<feature type="signal peptide" evidence="3">
    <location>
        <begin position="1"/>
        <end position="27"/>
    </location>
</feature>
<organism evidence="4 5">
    <name type="scientific">Sesamum indicum</name>
    <name type="common">Oriental sesame</name>
    <name type="synonym">Sesamum orientale</name>
    <dbReference type="NCBI Taxonomy" id="4182"/>
    <lineage>
        <taxon>Eukaryota</taxon>
        <taxon>Viridiplantae</taxon>
        <taxon>Streptophyta</taxon>
        <taxon>Embryophyta</taxon>
        <taxon>Tracheophyta</taxon>
        <taxon>Spermatophyta</taxon>
        <taxon>Magnoliopsida</taxon>
        <taxon>eudicotyledons</taxon>
        <taxon>Gunneridae</taxon>
        <taxon>Pentapetalae</taxon>
        <taxon>asterids</taxon>
        <taxon>lamiids</taxon>
        <taxon>Lamiales</taxon>
        <taxon>Pedaliaceae</taxon>
        <taxon>Sesamum</taxon>
    </lineage>
</organism>
<gene>
    <name evidence="5" type="primary">LOC105163188</name>
</gene>
<evidence type="ECO:0000256" key="1">
    <source>
        <dbReference type="SAM" id="MobiDB-lite"/>
    </source>
</evidence>
<keyword evidence="2" id="KW-0472">Membrane</keyword>
<evidence type="ECO:0000256" key="2">
    <source>
        <dbReference type="SAM" id="Phobius"/>
    </source>
</evidence>
<feature type="compositionally biased region" description="Low complexity" evidence="1">
    <location>
        <begin position="58"/>
        <end position="81"/>
    </location>
</feature>
<dbReference type="PANTHER" id="PTHR35725:SF4">
    <property type="entry name" value="CLASSICAL ARABINOGALACTAN PROTEIN 26"/>
    <property type="match status" value="1"/>
</dbReference>
<dbReference type="FunCoup" id="A0A6I9T8T7">
    <property type="interactions" value="9"/>
</dbReference>
<evidence type="ECO:0000256" key="3">
    <source>
        <dbReference type="SAM" id="SignalP"/>
    </source>
</evidence>
<dbReference type="Proteomes" id="UP000504604">
    <property type="component" value="Linkage group LG6"/>
</dbReference>
<reference evidence="5" key="1">
    <citation type="submission" date="2025-08" db="UniProtKB">
        <authorList>
            <consortium name="RefSeq"/>
        </authorList>
    </citation>
    <scope>IDENTIFICATION</scope>
</reference>
<evidence type="ECO:0000313" key="5">
    <source>
        <dbReference type="RefSeq" id="XP_011079744.1"/>
    </source>
</evidence>
<evidence type="ECO:0000313" key="4">
    <source>
        <dbReference type="Proteomes" id="UP000504604"/>
    </source>
</evidence>
<dbReference type="InParanoid" id="A0A6I9T8T7"/>
<accession>A0A6I9T8T7</accession>
<keyword evidence="4" id="KW-1185">Reference proteome</keyword>
<dbReference type="PANTHER" id="PTHR35725">
    <property type="entry name" value="CLASSICAL ARABINOGALACTAN PROTEIN 26"/>
    <property type="match status" value="1"/>
</dbReference>
<name>A0A6I9T8T7_SESIN</name>
<proteinExistence type="predicted"/>
<feature type="region of interest" description="Disordered" evidence="1">
    <location>
        <begin position="58"/>
        <end position="109"/>
    </location>
</feature>
<dbReference type="InterPro" id="IPR039346">
    <property type="entry name" value="AGP25/26"/>
</dbReference>
<feature type="transmembrane region" description="Helical" evidence="2">
    <location>
        <begin position="116"/>
        <end position="136"/>
    </location>
</feature>
<sequence length="138" mass="13762">MAYSITPFLIVLSTSIFMLFSSTPALGINLPASTISAAPALLPDPIAPLSSPPALSPDIAPLFPSPGGSELSPSESSVPLIPSSPSPPNPDAMVAPGPGTALAPSGSMPDSSSVRLNSPVLFSSIVVLFGGIWVNAAL</sequence>
<keyword evidence="2" id="KW-1133">Transmembrane helix</keyword>
<keyword evidence="2" id="KW-0812">Transmembrane</keyword>
<dbReference type="OrthoDB" id="10591849at2759"/>
<feature type="chain" id="PRO_5026869402" evidence="3">
    <location>
        <begin position="28"/>
        <end position="138"/>
    </location>
</feature>
<dbReference type="RefSeq" id="XP_011079744.1">
    <property type="nucleotide sequence ID" value="XM_011081442.2"/>
</dbReference>
<dbReference type="GeneID" id="105163188"/>